<evidence type="ECO:0000256" key="5">
    <source>
        <dbReference type="RuleBase" id="RU000548"/>
    </source>
</evidence>
<dbReference type="Proteomes" id="UP000028990">
    <property type="component" value="Unassembled WGS sequence"/>
</dbReference>
<feature type="domain" description="Far11/STRP C-terminal" evidence="10">
    <location>
        <begin position="976"/>
        <end position="1361"/>
    </location>
</feature>
<evidence type="ECO:0000313" key="12">
    <source>
        <dbReference type="Proteomes" id="UP000028990"/>
    </source>
</evidence>
<dbReference type="Pfam" id="PF00670">
    <property type="entry name" value="AdoHcyase_NAD"/>
    <property type="match status" value="1"/>
</dbReference>
<dbReference type="GO" id="GO:0005829">
    <property type="term" value="C:cytosol"/>
    <property type="evidence" value="ECO:0007669"/>
    <property type="project" value="TreeGrafter"/>
</dbReference>
<keyword evidence="4 5" id="KW-0520">NAD</keyword>
<dbReference type="SMART" id="SM01293">
    <property type="entry name" value="DUF3402"/>
    <property type="match status" value="1"/>
</dbReference>
<feature type="region of interest" description="Disordered" evidence="7">
    <location>
        <begin position="880"/>
        <end position="904"/>
    </location>
</feature>
<feature type="domain" description="S-adenosyl-L-homocysteine hydrolase NAD binding" evidence="8">
    <location>
        <begin position="268"/>
        <end position="429"/>
    </location>
</feature>
<dbReference type="GO" id="GO:0004013">
    <property type="term" value="F:adenosylhomocysteinase activity"/>
    <property type="evidence" value="ECO:0007669"/>
    <property type="project" value="UniProtKB-EC"/>
</dbReference>
<feature type="compositionally biased region" description="Basic residues" evidence="7">
    <location>
        <begin position="1373"/>
        <end position="1387"/>
    </location>
</feature>
<evidence type="ECO:0000313" key="11">
    <source>
        <dbReference type="EMBL" id="KFO29335.1"/>
    </source>
</evidence>
<feature type="region of interest" description="Disordered" evidence="7">
    <location>
        <begin position="1369"/>
        <end position="1390"/>
    </location>
</feature>
<feature type="domain" description="Far11/STRP N-terminal" evidence="9">
    <location>
        <begin position="568"/>
        <end position="874"/>
    </location>
</feature>
<dbReference type="Pfam" id="PF07923">
    <property type="entry name" value="N1221"/>
    <property type="match status" value="1"/>
</dbReference>
<feature type="region of interest" description="Disordered" evidence="7">
    <location>
        <begin position="841"/>
        <end position="865"/>
    </location>
</feature>
<name>A0A091DGE2_FUKDA</name>
<dbReference type="PROSITE" id="PS00738">
    <property type="entry name" value="ADOHCYASE_1"/>
    <property type="match status" value="1"/>
</dbReference>
<dbReference type="SMART" id="SM01292">
    <property type="entry name" value="N1221"/>
    <property type="match status" value="1"/>
</dbReference>
<evidence type="ECO:0000256" key="7">
    <source>
        <dbReference type="SAM" id="MobiDB-lite"/>
    </source>
</evidence>
<dbReference type="PROSITE" id="PS00739">
    <property type="entry name" value="ADOHCYASE_2"/>
    <property type="match status" value="1"/>
</dbReference>
<accession>A0A091DGE2</accession>
<dbReference type="GO" id="GO:0007010">
    <property type="term" value="P:cytoskeleton organization"/>
    <property type="evidence" value="ECO:0007669"/>
    <property type="project" value="TreeGrafter"/>
</dbReference>
<keyword evidence="12" id="KW-1185">Reference proteome</keyword>
<dbReference type="PANTHER" id="PTHR13239">
    <property type="entry name" value="PROTEIN REQUIRED FOR HYPHAL ANASTOMOSIS HAM-2"/>
    <property type="match status" value="1"/>
</dbReference>
<feature type="compositionally biased region" description="Basic residues" evidence="7">
    <location>
        <begin position="33"/>
        <end position="42"/>
    </location>
</feature>
<keyword evidence="5" id="KW-0378">Hydrolase</keyword>
<dbReference type="Pfam" id="PF05221">
    <property type="entry name" value="AdoHcyase"/>
    <property type="match status" value="1"/>
</dbReference>
<evidence type="ECO:0000256" key="1">
    <source>
        <dbReference type="ARBA" id="ARBA00007062"/>
    </source>
</evidence>
<dbReference type="EMBL" id="KN122609">
    <property type="protein sequence ID" value="KFO29335.1"/>
    <property type="molecule type" value="Genomic_DNA"/>
</dbReference>
<feature type="region of interest" description="Disordered" evidence="7">
    <location>
        <begin position="23"/>
        <end position="82"/>
    </location>
</feature>
<feature type="compositionally biased region" description="Low complexity" evidence="7">
    <location>
        <begin position="43"/>
        <end position="62"/>
    </location>
</feature>
<dbReference type="GO" id="GO:0006730">
    <property type="term" value="P:one-carbon metabolic process"/>
    <property type="evidence" value="ECO:0007669"/>
    <property type="project" value="UniProtKB-KW"/>
</dbReference>
<dbReference type="NCBIfam" id="NF004005">
    <property type="entry name" value="PRK05476.2-3"/>
    <property type="match status" value="1"/>
</dbReference>
<dbReference type="InterPro" id="IPR020082">
    <property type="entry name" value="S-Ado-L-homoCys_hydrolase_CS"/>
</dbReference>
<evidence type="ECO:0000256" key="2">
    <source>
        <dbReference type="ARBA" id="ARBA00007122"/>
    </source>
</evidence>
<dbReference type="SMART" id="SM00997">
    <property type="entry name" value="AdoHcyase_NAD"/>
    <property type="match status" value="1"/>
</dbReference>
<evidence type="ECO:0000259" key="8">
    <source>
        <dbReference type="SMART" id="SM00997"/>
    </source>
</evidence>
<dbReference type="InterPro" id="IPR036291">
    <property type="entry name" value="NAD(P)-bd_dom_sf"/>
</dbReference>
<comment type="cofactor">
    <cofactor evidence="5">
        <name>NAD(+)</name>
        <dbReference type="ChEBI" id="CHEBI:57540"/>
    </cofactor>
    <text evidence="5">Binds 1 NAD(+) per subunit.</text>
</comment>
<dbReference type="UniPathway" id="UPA00314">
    <property type="reaction ID" value="UER00076"/>
</dbReference>
<comment type="similarity">
    <text evidence="2 6">Belongs to the adenosylhomocysteinase family.</text>
</comment>
<dbReference type="SUPFAM" id="SSF51735">
    <property type="entry name" value="NAD(P)-binding Rossmann-fold domains"/>
    <property type="match status" value="1"/>
</dbReference>
<dbReference type="FunFam" id="3.40.50.1480:FF:000009">
    <property type="entry name" value="Adenosylhomocysteinase like 2"/>
    <property type="match status" value="1"/>
</dbReference>
<proteinExistence type="inferred from homology"/>
<keyword evidence="3 5" id="KW-0554">One-carbon metabolism</keyword>
<dbReference type="eggNOG" id="KOG3680">
    <property type="taxonomic scope" value="Eukaryota"/>
</dbReference>
<evidence type="ECO:0000259" key="10">
    <source>
        <dbReference type="SMART" id="SM01293"/>
    </source>
</evidence>
<gene>
    <name evidence="11" type="ORF">H920_09282</name>
</gene>
<dbReference type="FunFam" id="3.40.50.720:FF:000035">
    <property type="entry name" value="Adenosylhomocysteinase"/>
    <property type="match status" value="1"/>
</dbReference>
<dbReference type="Gene3D" id="3.40.50.1480">
    <property type="entry name" value="Adenosylhomocysteinase-like"/>
    <property type="match status" value="3"/>
</dbReference>
<dbReference type="NCBIfam" id="TIGR00936">
    <property type="entry name" value="ahcY"/>
    <property type="match status" value="1"/>
</dbReference>
<dbReference type="Pfam" id="PF11882">
    <property type="entry name" value="DUF3402"/>
    <property type="match status" value="2"/>
</dbReference>
<sequence length="1444" mass="163731">MLSSKKKYIVNSNSGIKAQQIQFADQKQEFNKRPTKIGRRSLSRSISQSSTDSYSSAASYTDSSDDETSPRDKQQKNSKGSSDFCVKNIKQAEFGRREIEIAEQEMPALMALRKRAQGEKPLAGAKIVGCTHITAQTAVLMETLGALGAQCRWAACNIYSTLNEVAAALAESGFPVFAWKGESEDDFWWCIDRCVNVEGWQPNMILDDGGDLTHWIYKKYPNMFKKIKGIVEESVTGVHRLYQLSKAGKLCVPAMNVNDSVTKQKFDNLYCCRESILDGLKRTTDMMFGGKQVVVCGYGEVGKGCCAALKAMGSIVYVTEIDPICALQACMDGFRLVKLNEVIRQVDIVITCTGNKNVVTREHLDRMKNSCIVCNMGHSNTEIDVASLRTPELTWERVRSQVDHVIWPDGKRIVLLAEGRLLNLSCSTVPTFVLSITATTQALALIELYNAPEGRYKQDVYLLPKKMDEYVASLHLPTFDAHLTELTDEQAKYLGLNKNGPFKPNYYRCLELPRNQESLAHPTMTFILALCVKKQKNHYPGELRTIGLIKVREAFRNQRRESEGSVDCPTLEFEYGDADGHAAELSELYSYTENLEFTANRRCFEEDFKTQVQGKEWLELEEDAQKTYVMGLLDRLEVVSREQRLKVARAVLYLAQGTFGECDSEVDVLHWSRYNCFLLYQMGTFSAFLELLHMEIDNSQACSSALRKPAVSIADSTELRVLLSVMYLMVENIRLERETDSCGWRTARETFRTELSFSTHNEDPFALLLFSMVTKFCSGLAPHFPIKKVLLLLWKVVMFTLGGFEHLQTLKIQKRADLGLPPLAEDSIQVVKTMRAASPPSYTLDLGESQLAPPPSKLRGRRGSRRQLLTKQDSLDIYNERDLFKTEEPAPDEEEESSGDGERTLDGELDLLEQDPLVPPPPSQAPISAERVTFPKGLPWAPKVRQKDIEHFLEMSRNKFIGFTLGQDTDTLVGLPRPIHESVKTLKQHKYISIADVQIKNEEELEKCPLSLGEEVVPETPCEILYQGMLYSLPQYMIALLKILLAAAPTSKAKTDSINILADVLPEEMPITVLQSMKLGIDVNRHKEIIVKSISALLLLLLKHFKLNHIYQARTQFTERLEQISSLVSHPASQVLATRTYFGVEVCQWEVDREMQPFPAVAIYLKPVLISASCSISVLDYPGCTIQDLPELTTESLEAGDNNQFCWRNLFSCINLLRLLNKLTKWKHSRTMMLVVFKSAPILKRALKVKQAMLQLYVLKLLKIQTKYLGRQWRKSNMKTMSAIYQKVRHRMNDDWAYGNDIDARPWDFQAEECTLRANIEAFNSRRYDKARDSEFSPVDNCLQSVLGQRLDLPEDFHYSYELWLEREPSQGKKGKGPGKPRGRKQKKPEVDILSPAAMLNLHYIAHNAADCLQLRGFHWPVPVRVRQSPGDNTITSRIPSQRM</sequence>
<dbReference type="InterPro" id="IPR015878">
    <property type="entry name" value="Ado_hCys_hydrolase_NAD-bd"/>
</dbReference>
<dbReference type="SUPFAM" id="SSF52283">
    <property type="entry name" value="Formate/glycerate dehydrogenase catalytic domain-like"/>
    <property type="match status" value="1"/>
</dbReference>
<dbReference type="InterPro" id="IPR012486">
    <property type="entry name" value="Far11/STRP_N"/>
</dbReference>
<dbReference type="FunFam" id="3.40.50.1480:FF:000007">
    <property type="entry name" value="Adenosylhomocysteinase"/>
    <property type="match status" value="1"/>
</dbReference>
<evidence type="ECO:0000259" key="9">
    <source>
        <dbReference type="SMART" id="SM01292"/>
    </source>
</evidence>
<dbReference type="STRING" id="885580.ENSFDAP00000014425"/>
<evidence type="ECO:0000256" key="3">
    <source>
        <dbReference type="ARBA" id="ARBA00022563"/>
    </source>
</evidence>
<dbReference type="PANTHER" id="PTHR13239:SF6">
    <property type="entry name" value="STRIATIN-INTERACTING PROTEIN 2"/>
    <property type="match status" value="1"/>
</dbReference>
<comment type="catalytic activity">
    <reaction evidence="5">
        <text>S-adenosyl-L-homocysteine + H2O = L-homocysteine + adenosine</text>
        <dbReference type="Rhea" id="RHEA:21708"/>
        <dbReference type="ChEBI" id="CHEBI:15377"/>
        <dbReference type="ChEBI" id="CHEBI:16335"/>
        <dbReference type="ChEBI" id="CHEBI:57856"/>
        <dbReference type="ChEBI" id="CHEBI:58199"/>
        <dbReference type="EC" id="3.13.2.1"/>
    </reaction>
</comment>
<dbReference type="EC" id="3.13.2.1" evidence="5"/>
<comment type="pathway">
    <text evidence="5">Amino-acid biosynthesis; L-homocysteine biosynthesis; L-homocysteine from S-adenosyl-L-homocysteine: step 1/1.</text>
</comment>
<dbReference type="FunFam" id="3.40.50.1480:FF:000002">
    <property type="entry name" value="Adenosylhomocysteinase"/>
    <property type="match status" value="1"/>
</dbReference>
<comment type="similarity">
    <text evidence="1">Belongs to the STRIP family.</text>
</comment>
<reference evidence="11 12" key="1">
    <citation type="submission" date="2013-11" db="EMBL/GenBank/DDBJ databases">
        <title>The Damaraland mole rat (Fukomys damarensis) genome and evolution of African mole rats.</title>
        <authorList>
            <person name="Gladyshev V.N."/>
            <person name="Fang X."/>
        </authorList>
    </citation>
    <scope>NUCLEOTIDE SEQUENCE [LARGE SCALE GENOMIC DNA]</scope>
    <source>
        <tissue evidence="11">Liver</tissue>
    </source>
</reference>
<evidence type="ECO:0000256" key="4">
    <source>
        <dbReference type="ARBA" id="ARBA00023027"/>
    </source>
</evidence>
<dbReference type="InterPro" id="IPR042172">
    <property type="entry name" value="Adenosylhomocyst_ase-like_sf"/>
</dbReference>
<dbReference type="InterPro" id="IPR021819">
    <property type="entry name" value="Far11/STRP_C"/>
</dbReference>
<feature type="compositionally biased region" description="Acidic residues" evidence="7">
    <location>
        <begin position="889"/>
        <end position="899"/>
    </location>
</feature>
<evidence type="ECO:0000256" key="6">
    <source>
        <dbReference type="RuleBase" id="RU004166"/>
    </source>
</evidence>
<dbReference type="Gene3D" id="3.40.50.720">
    <property type="entry name" value="NAD(P)-binding Rossmann-like Domain"/>
    <property type="match status" value="1"/>
</dbReference>
<organism evidence="11 12">
    <name type="scientific">Fukomys damarensis</name>
    <name type="common">Damaraland mole rat</name>
    <name type="synonym">Cryptomys damarensis</name>
    <dbReference type="NCBI Taxonomy" id="885580"/>
    <lineage>
        <taxon>Eukaryota</taxon>
        <taxon>Metazoa</taxon>
        <taxon>Chordata</taxon>
        <taxon>Craniata</taxon>
        <taxon>Vertebrata</taxon>
        <taxon>Euteleostomi</taxon>
        <taxon>Mammalia</taxon>
        <taxon>Eutheria</taxon>
        <taxon>Euarchontoglires</taxon>
        <taxon>Glires</taxon>
        <taxon>Rodentia</taxon>
        <taxon>Hystricomorpha</taxon>
        <taxon>Bathyergidae</taxon>
        <taxon>Fukomys</taxon>
    </lineage>
</organism>
<protein>
    <recommendedName>
        <fullName evidence="5">Adenosylhomocysteinase</fullName>
        <ecNumber evidence="5">3.13.2.1</ecNumber>
    </recommendedName>
</protein>
<dbReference type="InterPro" id="IPR000043">
    <property type="entry name" value="Adenosylhomocysteinase-like"/>
</dbReference>
<dbReference type="InterPro" id="IPR040185">
    <property type="entry name" value="Far11/STRP"/>
</dbReference>
<dbReference type="SMART" id="SM00996">
    <property type="entry name" value="AdoHcyase"/>
    <property type="match status" value="1"/>
</dbReference>
<dbReference type="CDD" id="cd00401">
    <property type="entry name" value="SAHH"/>
    <property type="match status" value="1"/>
</dbReference>